<dbReference type="EC" id="2.5.1.87" evidence="5"/>
<protein>
    <recommendedName>
        <fullName evidence="5">ditrans,polycis-polyprenyl diphosphate synthase [(2E,6E)-farnesyldiphosphate specific]</fullName>
        <ecNumber evidence="5">2.5.1.87</ecNumber>
    </recommendedName>
</protein>
<keyword evidence="8" id="KW-0256">Endoplasmic reticulum</keyword>
<dbReference type="InterPro" id="IPR038887">
    <property type="entry name" value="Nus1/NgBR"/>
</dbReference>
<evidence type="ECO:0000256" key="14">
    <source>
        <dbReference type="SAM" id="Phobius"/>
    </source>
</evidence>
<feature type="transmembrane region" description="Helical" evidence="14">
    <location>
        <begin position="86"/>
        <end position="104"/>
    </location>
</feature>
<sequence length="353" mass="40295">MKRNLTSHPLNNLCLIFNWEMNTYSRNTKRDHSHLTKEEREELIAPYLPRPQRELTSHDKKDTQPSILTDDQNLLTRIRTKRFFELQIYAICSLVLYTFYSIYIRIRLARHKVTDGVLTILYYHHRVPELIQKDAKGLSRLPAHLSVVLNLDNKGNISGLEDLLDKVAELSAWCACVGIPTLSIYERTGTLKGHISTTHSAITKKFSSYLGSQQPALSVRAPHTQSTESPRPRSDSHFSRSPLKSLSVLLLSAEDGRDSLVNLTKTLAEMAQSSKLSPSDISTDLIDAEISESIMKDPDLLVLFTPSVQLSGYPPWQIRLTEIFHVEDNKMFGYQVFLRALYCYANAQMRYGR</sequence>
<evidence type="ECO:0000256" key="5">
    <source>
        <dbReference type="ARBA" id="ARBA00012596"/>
    </source>
</evidence>
<keyword evidence="10 14" id="KW-1133">Transmembrane helix</keyword>
<organism evidence="15 16">
    <name type="scientific">Golovinomyces cichoracearum</name>
    <dbReference type="NCBI Taxonomy" id="62708"/>
    <lineage>
        <taxon>Eukaryota</taxon>
        <taxon>Fungi</taxon>
        <taxon>Dikarya</taxon>
        <taxon>Ascomycota</taxon>
        <taxon>Pezizomycotina</taxon>
        <taxon>Leotiomycetes</taxon>
        <taxon>Erysiphales</taxon>
        <taxon>Erysiphaceae</taxon>
        <taxon>Golovinomyces</taxon>
    </lineage>
</organism>
<evidence type="ECO:0000256" key="4">
    <source>
        <dbReference type="ARBA" id="ARBA00005432"/>
    </source>
</evidence>
<evidence type="ECO:0000256" key="10">
    <source>
        <dbReference type="ARBA" id="ARBA00022989"/>
    </source>
</evidence>
<keyword evidence="6" id="KW-0808">Transferase</keyword>
<evidence type="ECO:0000256" key="2">
    <source>
        <dbReference type="ARBA" id="ARBA00004586"/>
    </source>
</evidence>
<evidence type="ECO:0000256" key="7">
    <source>
        <dbReference type="ARBA" id="ARBA00022692"/>
    </source>
</evidence>
<dbReference type="AlphaFoldDB" id="A0A420HDU5"/>
<evidence type="ECO:0000313" key="16">
    <source>
        <dbReference type="Proteomes" id="UP000285405"/>
    </source>
</evidence>
<reference evidence="15 16" key="1">
    <citation type="journal article" date="2018" name="BMC Genomics">
        <title>Comparative genome analyses reveal sequence features reflecting distinct modes of host-adaptation between dicot and monocot powdery mildew.</title>
        <authorList>
            <person name="Wu Y."/>
            <person name="Ma X."/>
            <person name="Pan Z."/>
            <person name="Kale S.D."/>
            <person name="Song Y."/>
            <person name="King H."/>
            <person name="Zhang Q."/>
            <person name="Presley C."/>
            <person name="Deng X."/>
            <person name="Wei C.I."/>
            <person name="Xiao S."/>
        </authorList>
    </citation>
    <scope>NUCLEOTIDE SEQUENCE [LARGE SCALE GENOMIC DNA]</scope>
    <source>
        <strain evidence="15">UCSC1</strain>
    </source>
</reference>
<dbReference type="UniPathway" id="UPA00378"/>
<dbReference type="EMBL" id="MCBR01020294">
    <property type="protein sequence ID" value="RKF55553.1"/>
    <property type="molecule type" value="Genomic_DNA"/>
</dbReference>
<evidence type="ECO:0000256" key="1">
    <source>
        <dbReference type="ARBA" id="ARBA00001946"/>
    </source>
</evidence>
<name>A0A420HDU5_9PEZI</name>
<dbReference type="SUPFAM" id="SSF64005">
    <property type="entry name" value="Undecaprenyl diphosphate synthase"/>
    <property type="match status" value="1"/>
</dbReference>
<evidence type="ECO:0000256" key="6">
    <source>
        <dbReference type="ARBA" id="ARBA00022679"/>
    </source>
</evidence>
<proteinExistence type="inferred from homology"/>
<dbReference type="GO" id="GO:1904423">
    <property type="term" value="C:dehydrodolichyl diphosphate synthase complex"/>
    <property type="evidence" value="ECO:0007669"/>
    <property type="project" value="InterPro"/>
</dbReference>
<keyword evidence="11 14" id="KW-0472">Membrane</keyword>
<gene>
    <name evidence="15" type="ORF">GcC1_202010</name>
</gene>
<keyword evidence="7 14" id="KW-0812">Transmembrane</keyword>
<evidence type="ECO:0000256" key="13">
    <source>
        <dbReference type="SAM" id="MobiDB-lite"/>
    </source>
</evidence>
<evidence type="ECO:0000256" key="9">
    <source>
        <dbReference type="ARBA" id="ARBA00022842"/>
    </source>
</evidence>
<comment type="caution">
    <text evidence="15">The sequence shown here is derived from an EMBL/GenBank/DDBJ whole genome shotgun (WGS) entry which is preliminary data.</text>
</comment>
<evidence type="ECO:0000256" key="12">
    <source>
        <dbReference type="ARBA" id="ARBA00047353"/>
    </source>
</evidence>
<dbReference type="Proteomes" id="UP000285405">
    <property type="component" value="Unassembled WGS sequence"/>
</dbReference>
<evidence type="ECO:0000256" key="3">
    <source>
        <dbReference type="ARBA" id="ARBA00004922"/>
    </source>
</evidence>
<dbReference type="Gene3D" id="3.40.1180.10">
    <property type="entry name" value="Decaprenyl diphosphate synthase-like"/>
    <property type="match status" value="1"/>
</dbReference>
<dbReference type="InterPro" id="IPR036424">
    <property type="entry name" value="UPP_synth-like_sf"/>
</dbReference>
<dbReference type="GO" id="GO:0005789">
    <property type="term" value="C:endoplasmic reticulum membrane"/>
    <property type="evidence" value="ECO:0007669"/>
    <property type="project" value="UniProtKB-SubCell"/>
</dbReference>
<keyword evidence="9" id="KW-0460">Magnesium</keyword>
<dbReference type="PANTHER" id="PTHR21528">
    <property type="entry name" value="DEHYDRODOLICHYL DIPHOSPHATE SYNTHASE COMPLEX SUBUNIT NUS1"/>
    <property type="match status" value="1"/>
</dbReference>
<dbReference type="GO" id="GO:0045547">
    <property type="term" value="F:ditrans,polycis-polyprenyl diphosphate synthase [(2E,6E)-farnesyl diphosphate specific] activity"/>
    <property type="evidence" value="ECO:0007669"/>
    <property type="project" value="UniProtKB-EC"/>
</dbReference>
<feature type="region of interest" description="Disordered" evidence="13">
    <location>
        <begin position="214"/>
        <end position="240"/>
    </location>
</feature>
<accession>A0A420HDU5</accession>
<comment type="cofactor">
    <cofactor evidence="1">
        <name>Mg(2+)</name>
        <dbReference type="ChEBI" id="CHEBI:18420"/>
    </cofactor>
</comment>
<comment type="similarity">
    <text evidence="4">Belongs to the UPP synthase family.</text>
</comment>
<comment type="subcellular location">
    <subcellularLocation>
        <location evidence="2">Endoplasmic reticulum membrane</location>
    </subcellularLocation>
</comment>
<evidence type="ECO:0000256" key="11">
    <source>
        <dbReference type="ARBA" id="ARBA00023136"/>
    </source>
</evidence>
<comment type="catalytic activity">
    <reaction evidence="12">
        <text>n isopentenyl diphosphate + (2E,6E)-farnesyl diphosphate = a di-trans,poly-cis-polyprenyl diphosphate + n diphosphate</text>
        <dbReference type="Rhea" id="RHEA:53008"/>
        <dbReference type="Rhea" id="RHEA-COMP:19494"/>
        <dbReference type="ChEBI" id="CHEBI:33019"/>
        <dbReference type="ChEBI" id="CHEBI:128769"/>
        <dbReference type="ChEBI" id="CHEBI:136960"/>
        <dbReference type="ChEBI" id="CHEBI:175763"/>
        <dbReference type="EC" id="2.5.1.87"/>
    </reaction>
</comment>
<comment type="pathway">
    <text evidence="3">Protein modification; protein glycosylation.</text>
</comment>
<evidence type="ECO:0000313" key="15">
    <source>
        <dbReference type="EMBL" id="RKF55553.1"/>
    </source>
</evidence>
<dbReference type="PANTHER" id="PTHR21528:SF0">
    <property type="entry name" value="DEHYDRODOLICHYL DIPHOSPHATE SYNTHASE COMPLEX SUBUNIT NUS1"/>
    <property type="match status" value="1"/>
</dbReference>
<dbReference type="OrthoDB" id="19639at2759"/>
<evidence type="ECO:0000256" key="8">
    <source>
        <dbReference type="ARBA" id="ARBA00022824"/>
    </source>
</evidence>